<dbReference type="HOGENOM" id="CLU_2136433_0_0_1"/>
<dbReference type="OMA" id="WELILIQ"/>
<dbReference type="InterPro" id="IPR005026">
    <property type="entry name" value="SAPAP"/>
</dbReference>
<dbReference type="STRING" id="121224.E0V9E5"/>
<accession>E0V9E5</accession>
<dbReference type="EnsemblMetazoa" id="PHUM009810-RA">
    <property type="protein sequence ID" value="PHUM009810-PA"/>
    <property type="gene ID" value="PHUM009810"/>
</dbReference>
<name>E0V9E5_PEDHC</name>
<dbReference type="AlphaFoldDB" id="E0V9E5"/>
<dbReference type="EMBL" id="AAZO01000114">
    <property type="status" value="NOT_ANNOTATED_CDS"/>
    <property type="molecule type" value="Genomic_DNA"/>
</dbReference>
<dbReference type="RefSeq" id="XP_002422739.1">
    <property type="nucleotide sequence ID" value="XM_002422694.1"/>
</dbReference>
<reference evidence="2" key="2">
    <citation type="submission" date="2007-04" db="EMBL/GenBank/DDBJ databases">
        <title>The genome of the human body louse.</title>
        <authorList>
            <consortium name="The Human Body Louse Genome Consortium"/>
            <person name="Kirkness E."/>
            <person name="Walenz B."/>
            <person name="Hass B."/>
            <person name="Bruggner R."/>
            <person name="Strausberg R."/>
        </authorList>
    </citation>
    <scope>NUCLEOTIDE SEQUENCE</scope>
    <source>
        <strain evidence="2">USDA</strain>
    </source>
</reference>
<sequence length="113" mass="13491">MNSYEEFRDVLRTERENLDNLSDFWHTKVNSDKNISRDTQGRIRSVVGKTRLLLSEKFKQFEGLIDQSENKTSEKEITLNDLQGFWELILIQVNEIKSIYRDLENKKPRRVSK</sequence>
<dbReference type="eggNOG" id="KOG3971">
    <property type="taxonomic scope" value="Eukaryota"/>
</dbReference>
<dbReference type="PANTHER" id="PTHR12353">
    <property type="entry name" value="DISKS LARGE-ASSOCIATED PROTEIN DAP SAP90/PSD-95-ASSOCIATED PROTEIN"/>
    <property type="match status" value="1"/>
</dbReference>
<dbReference type="Proteomes" id="UP000009046">
    <property type="component" value="Unassembled WGS sequence"/>
</dbReference>
<evidence type="ECO:0000256" key="1">
    <source>
        <dbReference type="ARBA" id="ARBA00008839"/>
    </source>
</evidence>
<comment type="similarity">
    <text evidence="1">Belongs to the SAPAP family.</text>
</comment>
<protein>
    <submittedName>
        <fullName evidence="2 3">Hepatoma up-regulated protein, putative</fullName>
    </submittedName>
</protein>
<dbReference type="Pfam" id="PF03359">
    <property type="entry name" value="GKAP"/>
    <property type="match status" value="1"/>
</dbReference>
<evidence type="ECO:0000313" key="4">
    <source>
        <dbReference type="Proteomes" id="UP000009046"/>
    </source>
</evidence>
<dbReference type="GO" id="GO:0023052">
    <property type="term" value="P:signaling"/>
    <property type="evidence" value="ECO:0007669"/>
    <property type="project" value="InterPro"/>
</dbReference>
<evidence type="ECO:0000313" key="3">
    <source>
        <dbReference type="EnsemblMetazoa" id="PHUM009810-PA"/>
    </source>
</evidence>
<keyword evidence="4" id="KW-1185">Reference proteome</keyword>
<dbReference type="PANTHER" id="PTHR12353:SF1">
    <property type="entry name" value="DISKS LARGE-ASSOCIATED PROTEIN 5"/>
    <property type="match status" value="1"/>
</dbReference>
<dbReference type="CTD" id="8233700"/>
<organism>
    <name type="scientific">Pediculus humanus subsp. corporis</name>
    <name type="common">Body louse</name>
    <dbReference type="NCBI Taxonomy" id="121224"/>
    <lineage>
        <taxon>Eukaryota</taxon>
        <taxon>Metazoa</taxon>
        <taxon>Ecdysozoa</taxon>
        <taxon>Arthropoda</taxon>
        <taxon>Hexapoda</taxon>
        <taxon>Insecta</taxon>
        <taxon>Pterygota</taxon>
        <taxon>Neoptera</taxon>
        <taxon>Paraneoptera</taxon>
        <taxon>Psocodea</taxon>
        <taxon>Troctomorpha</taxon>
        <taxon>Phthiraptera</taxon>
        <taxon>Anoplura</taxon>
        <taxon>Pediculidae</taxon>
        <taxon>Pediculus</taxon>
    </lineage>
</organism>
<gene>
    <name evidence="3" type="primary">8233700</name>
    <name evidence="2" type="ORF">Phum_PHUM009810</name>
</gene>
<dbReference type="VEuPathDB" id="VectorBase:PHUM009810"/>
<reference evidence="3" key="3">
    <citation type="submission" date="2020-05" db="UniProtKB">
        <authorList>
            <consortium name="EnsemblMetazoa"/>
        </authorList>
    </citation>
    <scope>IDENTIFICATION</scope>
    <source>
        <strain evidence="3">USDA</strain>
    </source>
</reference>
<dbReference type="EMBL" id="DS234992">
    <property type="protein sequence ID" value="EEB10001.1"/>
    <property type="molecule type" value="Genomic_DNA"/>
</dbReference>
<dbReference type="KEGG" id="phu:Phum_PHUM009810"/>
<proteinExistence type="inferred from homology"/>
<reference evidence="2" key="1">
    <citation type="submission" date="2007-04" db="EMBL/GenBank/DDBJ databases">
        <title>Annotation of Pediculus humanus corporis strain USDA.</title>
        <authorList>
            <person name="Kirkness E."/>
            <person name="Hannick L."/>
            <person name="Hass B."/>
            <person name="Bruggner R."/>
            <person name="Lawson D."/>
            <person name="Bidwell S."/>
            <person name="Joardar V."/>
            <person name="Caler E."/>
            <person name="Walenz B."/>
            <person name="Inman J."/>
            <person name="Schobel S."/>
            <person name="Galinsky K."/>
            <person name="Amedeo P."/>
            <person name="Strausberg R."/>
        </authorList>
    </citation>
    <scope>NUCLEOTIDE SEQUENCE</scope>
    <source>
        <strain evidence="2">USDA</strain>
    </source>
</reference>
<dbReference type="InParanoid" id="E0V9E5"/>
<dbReference type="OrthoDB" id="10023951at2759"/>
<evidence type="ECO:0000313" key="2">
    <source>
        <dbReference type="EMBL" id="EEB10001.1"/>
    </source>
</evidence>
<dbReference type="GeneID" id="8233700"/>